<dbReference type="InterPro" id="IPR013320">
    <property type="entry name" value="ConA-like_dom_sf"/>
</dbReference>
<evidence type="ECO:0000256" key="1">
    <source>
        <dbReference type="ARBA" id="ARBA00006865"/>
    </source>
</evidence>
<gene>
    <name evidence="4" type="ORF">TCAP_02259</name>
</gene>
<accession>A0A2K3QJX6</accession>
<dbReference type="EMBL" id="NRSZ01000341">
    <property type="protein sequence ID" value="PNY27810.1"/>
    <property type="molecule type" value="Genomic_DNA"/>
</dbReference>
<keyword evidence="2" id="KW-1133">Transmembrane helix</keyword>
<organism evidence="4 5">
    <name type="scientific">Tolypocladium capitatum</name>
    <dbReference type="NCBI Taxonomy" id="45235"/>
    <lineage>
        <taxon>Eukaryota</taxon>
        <taxon>Fungi</taxon>
        <taxon>Dikarya</taxon>
        <taxon>Ascomycota</taxon>
        <taxon>Pezizomycotina</taxon>
        <taxon>Sordariomycetes</taxon>
        <taxon>Hypocreomycetidae</taxon>
        <taxon>Hypocreales</taxon>
        <taxon>Ophiocordycipitaceae</taxon>
        <taxon>Tolypocladium</taxon>
    </lineage>
</organism>
<keyword evidence="2" id="KW-0472">Membrane</keyword>
<keyword evidence="2" id="KW-0812">Transmembrane</keyword>
<feature type="non-terminal residue" evidence="4">
    <location>
        <position position="352"/>
    </location>
</feature>
<dbReference type="AlphaFoldDB" id="A0A2K3QJX6"/>
<dbReference type="PANTHER" id="PTHR10963:SF55">
    <property type="entry name" value="GLYCOSIDE HYDROLASE FAMILY 16 PROTEIN"/>
    <property type="match status" value="1"/>
</dbReference>
<feature type="domain" description="GH16" evidence="3">
    <location>
        <begin position="64"/>
        <end position="352"/>
    </location>
</feature>
<protein>
    <submittedName>
        <fullName evidence="4">Beta-1,3-glucan-binding protein</fullName>
    </submittedName>
</protein>
<dbReference type="STRING" id="45235.A0A2K3QJX6"/>
<evidence type="ECO:0000313" key="5">
    <source>
        <dbReference type="Proteomes" id="UP000236621"/>
    </source>
</evidence>
<feature type="transmembrane region" description="Helical" evidence="2">
    <location>
        <begin position="42"/>
        <end position="63"/>
    </location>
</feature>
<sequence>MVDVHGKPEGFKHRFKSYRLRGDYERPWLADPDTKKTKWNNLIVGAFLGLGFVGAAIICFLIVRPYRNLPYCLVFEDHFDTLDSSAWSHEVQLDGFGTGSFDWTTADAKNSYVDAQGLHIVPTLTNATTGITNDQLYANYTLDLFKDGSCTSKRNSSCIASSDPVKGSMIPPVRSARLTTKGKRSIRYGKVEVVAKMPTGDWIWPAIWMMPEESVYGDWPRSGEIDIMESRGNSHDYPEGGRNFYYGTLHWGPTAETDSYWRTTNAKKIRRGDYASDFHTFGVQWTPSYIYFYIDSRVHQILFVGFERDRPLYDLGRFAQMAENQTLLANPWALSKSTTGNAPFDQKFYLIL</sequence>
<evidence type="ECO:0000313" key="4">
    <source>
        <dbReference type="EMBL" id="PNY27810.1"/>
    </source>
</evidence>
<keyword evidence="5" id="KW-1185">Reference proteome</keyword>
<dbReference type="Gene3D" id="2.60.120.200">
    <property type="match status" value="1"/>
</dbReference>
<dbReference type="PROSITE" id="PS51762">
    <property type="entry name" value="GH16_2"/>
    <property type="match status" value="1"/>
</dbReference>
<proteinExistence type="inferred from homology"/>
<evidence type="ECO:0000259" key="3">
    <source>
        <dbReference type="PROSITE" id="PS51762"/>
    </source>
</evidence>
<dbReference type="GO" id="GO:0004553">
    <property type="term" value="F:hydrolase activity, hydrolyzing O-glycosyl compounds"/>
    <property type="evidence" value="ECO:0007669"/>
    <property type="project" value="InterPro"/>
</dbReference>
<dbReference type="SUPFAM" id="SSF49899">
    <property type="entry name" value="Concanavalin A-like lectins/glucanases"/>
    <property type="match status" value="1"/>
</dbReference>
<dbReference type="PANTHER" id="PTHR10963">
    <property type="entry name" value="GLYCOSYL HYDROLASE-RELATED"/>
    <property type="match status" value="1"/>
</dbReference>
<dbReference type="GO" id="GO:0005975">
    <property type="term" value="P:carbohydrate metabolic process"/>
    <property type="evidence" value="ECO:0007669"/>
    <property type="project" value="InterPro"/>
</dbReference>
<comment type="similarity">
    <text evidence="1">Belongs to the glycosyl hydrolase 16 family.</text>
</comment>
<dbReference type="Proteomes" id="UP000236621">
    <property type="component" value="Unassembled WGS sequence"/>
</dbReference>
<dbReference type="OrthoDB" id="4781at2759"/>
<dbReference type="Pfam" id="PF00722">
    <property type="entry name" value="Glyco_hydro_16"/>
    <property type="match status" value="1"/>
</dbReference>
<dbReference type="InterPro" id="IPR050546">
    <property type="entry name" value="Glycosyl_Hydrlase_16"/>
</dbReference>
<dbReference type="InterPro" id="IPR000757">
    <property type="entry name" value="Beta-glucanase-like"/>
</dbReference>
<evidence type="ECO:0000256" key="2">
    <source>
        <dbReference type="SAM" id="Phobius"/>
    </source>
</evidence>
<comment type="caution">
    <text evidence="4">The sequence shown here is derived from an EMBL/GenBank/DDBJ whole genome shotgun (WGS) entry which is preliminary data.</text>
</comment>
<name>A0A2K3QJX6_9HYPO</name>
<reference evidence="4 5" key="1">
    <citation type="submission" date="2017-08" db="EMBL/GenBank/DDBJ databases">
        <title>Harnessing the power of phylogenomics to disentangle the directionality and signatures of interkingdom host jumping in the parasitic fungal genus Tolypocladium.</title>
        <authorList>
            <person name="Quandt C.A."/>
            <person name="Patterson W."/>
            <person name="Spatafora J.W."/>
        </authorList>
    </citation>
    <scope>NUCLEOTIDE SEQUENCE [LARGE SCALE GENOMIC DNA]</scope>
    <source>
        <strain evidence="4 5">CBS 113982</strain>
    </source>
</reference>